<dbReference type="GO" id="GO:0003729">
    <property type="term" value="F:mRNA binding"/>
    <property type="evidence" value="ECO:0007669"/>
    <property type="project" value="TreeGrafter"/>
</dbReference>
<evidence type="ECO:0000256" key="7">
    <source>
        <dbReference type="ARBA" id="ARBA00022801"/>
    </source>
</evidence>
<dbReference type="InterPro" id="IPR040546">
    <property type="entry name" value="Rege-1_UBA-like"/>
</dbReference>
<dbReference type="PANTHER" id="PTHR12876:SF11">
    <property type="entry name" value="RIBONUCLEASE ZC3H12D-RELATED"/>
    <property type="match status" value="1"/>
</dbReference>
<comment type="similarity">
    <text evidence="2">Belongs to the ZC3H12 family.</text>
</comment>
<dbReference type="Pfam" id="PF18039">
    <property type="entry name" value="UBA_6"/>
    <property type="match status" value="1"/>
</dbReference>
<evidence type="ECO:0000256" key="3">
    <source>
        <dbReference type="ARBA" id="ARBA00022722"/>
    </source>
</evidence>
<evidence type="ECO:0000313" key="14">
    <source>
        <dbReference type="Proteomes" id="UP000261620"/>
    </source>
</evidence>
<dbReference type="AlphaFoldDB" id="A0A3Q3XB59"/>
<evidence type="ECO:0000256" key="6">
    <source>
        <dbReference type="ARBA" id="ARBA00022771"/>
    </source>
</evidence>
<keyword evidence="5" id="KW-0255">Endonuclease</keyword>
<evidence type="ECO:0000259" key="11">
    <source>
        <dbReference type="Pfam" id="PF11977"/>
    </source>
</evidence>
<dbReference type="GO" id="GO:0005634">
    <property type="term" value="C:nucleus"/>
    <property type="evidence" value="ECO:0007669"/>
    <property type="project" value="TreeGrafter"/>
</dbReference>
<dbReference type="STRING" id="94237.ENSMMOP00000019576"/>
<dbReference type="Ensembl" id="ENSMMOT00000019906.1">
    <property type="protein sequence ID" value="ENSMMOP00000019576.1"/>
    <property type="gene ID" value="ENSMMOG00000014855.1"/>
</dbReference>
<evidence type="ECO:0000256" key="9">
    <source>
        <dbReference type="ARBA" id="ARBA00022842"/>
    </source>
</evidence>
<protein>
    <recommendedName>
        <fullName evidence="15">C3H1-type domain-containing protein</fullName>
    </recommendedName>
</protein>
<organism evidence="13 14">
    <name type="scientific">Mola mola</name>
    <name type="common">Ocean sunfish</name>
    <name type="synonym">Tetraodon mola</name>
    <dbReference type="NCBI Taxonomy" id="94237"/>
    <lineage>
        <taxon>Eukaryota</taxon>
        <taxon>Metazoa</taxon>
        <taxon>Chordata</taxon>
        <taxon>Craniata</taxon>
        <taxon>Vertebrata</taxon>
        <taxon>Euteleostomi</taxon>
        <taxon>Actinopterygii</taxon>
        <taxon>Neopterygii</taxon>
        <taxon>Teleostei</taxon>
        <taxon>Neoteleostei</taxon>
        <taxon>Acanthomorphata</taxon>
        <taxon>Eupercaria</taxon>
        <taxon>Tetraodontiformes</taxon>
        <taxon>Molidae</taxon>
        <taxon>Mola</taxon>
    </lineage>
</organism>
<evidence type="ECO:0000256" key="8">
    <source>
        <dbReference type="ARBA" id="ARBA00022833"/>
    </source>
</evidence>
<keyword evidence="8" id="KW-0862">Zinc</keyword>
<keyword evidence="3" id="KW-0540">Nuclease</keyword>
<dbReference type="PANTHER" id="PTHR12876">
    <property type="entry name" value="N4BP1-RELATED"/>
    <property type="match status" value="1"/>
</dbReference>
<keyword evidence="4" id="KW-0479">Metal-binding</keyword>
<keyword evidence="14" id="KW-1185">Reference proteome</keyword>
<feature type="compositionally biased region" description="Pro residues" evidence="10">
    <location>
        <begin position="347"/>
        <end position="358"/>
    </location>
</feature>
<dbReference type="Pfam" id="PF11977">
    <property type="entry name" value="RNase_Zc3h12a"/>
    <property type="match status" value="1"/>
</dbReference>
<name>A0A3Q3XB59_MOLML</name>
<keyword evidence="6" id="KW-0863">Zinc-finger</keyword>
<evidence type="ECO:0000313" key="13">
    <source>
        <dbReference type="Ensembl" id="ENSMMOP00000019576.1"/>
    </source>
</evidence>
<dbReference type="InterPro" id="IPR051101">
    <property type="entry name" value="ZC3H12/N4BP1_RNase_Reg"/>
</dbReference>
<dbReference type="GO" id="GO:0008270">
    <property type="term" value="F:zinc ion binding"/>
    <property type="evidence" value="ECO:0007669"/>
    <property type="project" value="UniProtKB-KW"/>
</dbReference>
<feature type="region of interest" description="Disordered" evidence="10">
    <location>
        <begin position="335"/>
        <end position="392"/>
    </location>
</feature>
<feature type="compositionally biased region" description="Polar residues" evidence="10">
    <location>
        <begin position="381"/>
        <end position="390"/>
    </location>
</feature>
<evidence type="ECO:0000256" key="10">
    <source>
        <dbReference type="SAM" id="MobiDB-lite"/>
    </source>
</evidence>
<keyword evidence="9" id="KW-0460">Magnesium</keyword>
<evidence type="ECO:0000256" key="2">
    <source>
        <dbReference type="ARBA" id="ARBA00010922"/>
    </source>
</evidence>
<dbReference type="InterPro" id="IPR021869">
    <property type="entry name" value="RNase_Zc3h12_NYN"/>
</dbReference>
<evidence type="ECO:0000256" key="4">
    <source>
        <dbReference type="ARBA" id="ARBA00022723"/>
    </source>
</evidence>
<proteinExistence type="inferred from homology"/>
<dbReference type="Gene3D" id="3.40.50.11980">
    <property type="match status" value="1"/>
</dbReference>
<dbReference type="FunFam" id="3.40.50.11980:FF:000001">
    <property type="entry name" value="ZC3H12A isoform 1"/>
    <property type="match status" value="1"/>
</dbReference>
<evidence type="ECO:0000256" key="1">
    <source>
        <dbReference type="ARBA" id="ARBA00001946"/>
    </source>
</evidence>
<sequence length="619" mass="70594">MLLLPEGAELSAQSRTWCLTSQKKCTFLRREYSEPVSRMDQQQQHHAKVERFLKLGYSHSDILRVLDSLDHDAQTNNILEELIKICHTRTHGSKSVPGSPKLVPRGCSPCASLSRAGPDQEPAAAFRPVVIDGSNVAMSHGDKKTFSCQGIQLVVNWFWDKGLRDITVFIPLWRKEPRPEALITDQYILHDLERRKILVYTPSRCVSGKRVVCYDDRYIVKLAYDSDGIIVSNDNYRDLQMENPQWKKFIEERLLMYTFANDKFMPPDDPLGRNGPTIDDFLRRKPWTPEHKLQHCPYGKKCTYGVKCKFYHPERANQSQLSVADELRVLNDRAKSFSPSPSLQDSPCPPHTPTPPPLSVEDKSHRASPSEQLICHRDTSSPRSQPQTSLHHWPSLDVDEAFSSMESSMFRLHTQDVPYSVERPSHSYSSGLASYSLSQNSYSGSFGGNNQSPCLGQGSYHHHHHHQNSLVSHHECFICSKCKCGQQPPRISPHHQHHHPAWGSCPSLLPHNREHPGCFSEKQCFREPSTRPSHSFPRDPWVHGSLSDGRLSERAKSVSSEQRNGLRSQLSTLFPKNTVECVMNAYPHVSDMSELIHYIKTHSEQVLIRLTECCFFIQI</sequence>
<feature type="domain" description="Rege-1 UBA-like" evidence="12">
    <location>
        <begin position="45"/>
        <end position="85"/>
    </location>
</feature>
<dbReference type="GO" id="GO:0004521">
    <property type="term" value="F:RNA endonuclease activity"/>
    <property type="evidence" value="ECO:0007669"/>
    <property type="project" value="TreeGrafter"/>
</dbReference>
<accession>A0A3Q3XB59</accession>
<comment type="cofactor">
    <cofactor evidence="1">
        <name>Mg(2+)</name>
        <dbReference type="ChEBI" id="CHEBI:18420"/>
    </cofactor>
</comment>
<feature type="domain" description="RNase NYN" evidence="11">
    <location>
        <begin position="127"/>
        <end position="280"/>
    </location>
</feature>
<dbReference type="GO" id="GO:0036464">
    <property type="term" value="C:cytoplasmic ribonucleoprotein granule"/>
    <property type="evidence" value="ECO:0007669"/>
    <property type="project" value="TreeGrafter"/>
</dbReference>
<dbReference type="Proteomes" id="UP000261620">
    <property type="component" value="Unplaced"/>
</dbReference>
<evidence type="ECO:0008006" key="15">
    <source>
        <dbReference type="Google" id="ProtNLM"/>
    </source>
</evidence>
<keyword evidence="7" id="KW-0378">Hydrolase</keyword>
<evidence type="ECO:0000256" key="5">
    <source>
        <dbReference type="ARBA" id="ARBA00022759"/>
    </source>
</evidence>
<reference evidence="13" key="2">
    <citation type="submission" date="2025-09" db="UniProtKB">
        <authorList>
            <consortium name="Ensembl"/>
        </authorList>
    </citation>
    <scope>IDENTIFICATION</scope>
</reference>
<dbReference type="GO" id="GO:0016787">
    <property type="term" value="F:hydrolase activity"/>
    <property type="evidence" value="ECO:0007669"/>
    <property type="project" value="UniProtKB-KW"/>
</dbReference>
<reference evidence="13" key="1">
    <citation type="submission" date="2025-08" db="UniProtKB">
        <authorList>
            <consortium name="Ensembl"/>
        </authorList>
    </citation>
    <scope>IDENTIFICATION</scope>
</reference>
<evidence type="ECO:0000259" key="12">
    <source>
        <dbReference type="Pfam" id="PF18039"/>
    </source>
</evidence>